<dbReference type="EMBL" id="QRMS01000003">
    <property type="protein sequence ID" value="RHJ87531.1"/>
    <property type="molecule type" value="Genomic_DNA"/>
</dbReference>
<dbReference type="PANTHER" id="PTHR41260:SF1">
    <property type="entry name" value="PROTEIN ECSC"/>
    <property type="match status" value="1"/>
</dbReference>
<comment type="caution">
    <text evidence="1">The sequence shown here is derived from an EMBL/GenBank/DDBJ whole genome shotgun (WGS) entry which is preliminary data.</text>
</comment>
<dbReference type="Proteomes" id="UP000284841">
    <property type="component" value="Unassembled WGS sequence"/>
</dbReference>
<dbReference type="AlphaFoldDB" id="A0A415E1N3"/>
<evidence type="ECO:0000313" key="1">
    <source>
        <dbReference type="EMBL" id="RHJ87531.1"/>
    </source>
</evidence>
<gene>
    <name evidence="1" type="ORF">DW099_12625</name>
</gene>
<dbReference type="OrthoDB" id="1852051at2"/>
<dbReference type="InterPro" id="IPR024787">
    <property type="entry name" value="EcsC"/>
</dbReference>
<reference evidence="1 2" key="1">
    <citation type="submission" date="2018-08" db="EMBL/GenBank/DDBJ databases">
        <title>A genome reference for cultivated species of the human gut microbiota.</title>
        <authorList>
            <person name="Zou Y."/>
            <person name="Xue W."/>
            <person name="Luo G."/>
        </authorList>
    </citation>
    <scope>NUCLEOTIDE SEQUENCE [LARGE SCALE GENOMIC DNA]</scope>
    <source>
        <strain evidence="1 2">AM07-24</strain>
    </source>
</reference>
<dbReference type="STRING" id="1776384.GCA_900086585_01096"/>
<dbReference type="Pfam" id="PF12787">
    <property type="entry name" value="EcsC"/>
    <property type="match status" value="1"/>
</dbReference>
<evidence type="ECO:0000313" key="2">
    <source>
        <dbReference type="Proteomes" id="UP000284841"/>
    </source>
</evidence>
<protein>
    <submittedName>
        <fullName evidence="1">EcsC family protein</fullName>
    </submittedName>
</protein>
<sequence>MLVKITPREKEWSRLLKQEKIFLEKGTRKKDSKLNQILEDKVPEKLQGTLDAAFAKAFETIFEKGTGVLEKTYKKEELERQFKINSYAVELKEDKKSLRKFSRKTDTANTKNLLLSSVEGVGLGALGIGLPDIPVFVGVLLKSVYEVALNFGYSYDTPEEKYFILKMIETALSYGDDLAQGDQQLNEFIEQSAWPQDYDQGRQIKITSATMSKELLYLKFLQGIPIVGAVGGAYNTIYLQKVLKYAKLKYHRRFLTDNETDPFPDDAC</sequence>
<keyword evidence="2" id="KW-1185">Reference proteome</keyword>
<organism evidence="1 2">
    <name type="scientific">Emergencia timonensis</name>
    <dbReference type="NCBI Taxonomy" id="1776384"/>
    <lineage>
        <taxon>Bacteria</taxon>
        <taxon>Bacillati</taxon>
        <taxon>Bacillota</taxon>
        <taxon>Clostridia</taxon>
        <taxon>Peptostreptococcales</taxon>
        <taxon>Anaerovoracaceae</taxon>
        <taxon>Emergencia</taxon>
    </lineage>
</organism>
<proteinExistence type="predicted"/>
<dbReference type="PANTHER" id="PTHR41260">
    <property type="entry name" value="PROTEIN ECSC"/>
    <property type="match status" value="1"/>
</dbReference>
<name>A0A415E1N3_9FIRM</name>
<accession>A0A415E1N3</accession>